<comment type="caution">
    <text evidence="2">The sequence shown here is derived from an EMBL/GenBank/DDBJ whole genome shotgun (WGS) entry which is preliminary data.</text>
</comment>
<evidence type="ECO:0000313" key="2">
    <source>
        <dbReference type="EMBL" id="KAJ7080755.1"/>
    </source>
</evidence>
<dbReference type="AlphaFoldDB" id="A0AAD6XKA6"/>
<accession>A0AAD6XKA6</accession>
<feature type="region of interest" description="Disordered" evidence="1">
    <location>
        <begin position="52"/>
        <end position="159"/>
    </location>
</feature>
<gene>
    <name evidence="2" type="ORF">B0H15DRAFT_476818</name>
</gene>
<feature type="compositionally biased region" description="Low complexity" evidence="1">
    <location>
        <begin position="140"/>
        <end position="155"/>
    </location>
</feature>
<proteinExistence type="predicted"/>
<sequence>MDAPRDAVWLSGRQERSKASIAKHTLCLPHLWSLPAPLLPRHPRQDAPYLIAASHKSTPSHRTLGPTRRRGRGRRDDNQLEDVPTPYARQSALLSAHPSRPAQPAPSWKTTTPTDTPRRPPPARAAVQGGFTAWRDPSNTAARSSTLGARRTASARGRRTVASRCDLKVSTGSVMDDAASEMRRGRRTLEMAARCVRETLLDTIASLAIPTLMHSLRRRPLYDNRRQWRPLPR</sequence>
<protein>
    <submittedName>
        <fullName evidence="2">Uncharacterized protein</fullName>
    </submittedName>
</protein>
<organism evidence="2 3">
    <name type="scientific">Mycena belliarum</name>
    <dbReference type="NCBI Taxonomy" id="1033014"/>
    <lineage>
        <taxon>Eukaryota</taxon>
        <taxon>Fungi</taxon>
        <taxon>Dikarya</taxon>
        <taxon>Basidiomycota</taxon>
        <taxon>Agaricomycotina</taxon>
        <taxon>Agaricomycetes</taxon>
        <taxon>Agaricomycetidae</taxon>
        <taxon>Agaricales</taxon>
        <taxon>Marasmiineae</taxon>
        <taxon>Mycenaceae</taxon>
        <taxon>Mycena</taxon>
    </lineage>
</organism>
<name>A0AAD6XKA6_9AGAR</name>
<dbReference type="Proteomes" id="UP001222325">
    <property type="component" value="Unassembled WGS sequence"/>
</dbReference>
<reference evidence="2" key="1">
    <citation type="submission" date="2023-03" db="EMBL/GenBank/DDBJ databases">
        <title>Massive genome expansion in bonnet fungi (Mycena s.s.) driven by repeated elements and novel gene families across ecological guilds.</title>
        <authorList>
            <consortium name="Lawrence Berkeley National Laboratory"/>
            <person name="Harder C.B."/>
            <person name="Miyauchi S."/>
            <person name="Viragh M."/>
            <person name="Kuo A."/>
            <person name="Thoen E."/>
            <person name="Andreopoulos B."/>
            <person name="Lu D."/>
            <person name="Skrede I."/>
            <person name="Drula E."/>
            <person name="Henrissat B."/>
            <person name="Morin E."/>
            <person name="Kohler A."/>
            <person name="Barry K."/>
            <person name="LaButti K."/>
            <person name="Morin E."/>
            <person name="Salamov A."/>
            <person name="Lipzen A."/>
            <person name="Mereny Z."/>
            <person name="Hegedus B."/>
            <person name="Baldrian P."/>
            <person name="Stursova M."/>
            <person name="Weitz H."/>
            <person name="Taylor A."/>
            <person name="Grigoriev I.V."/>
            <person name="Nagy L.G."/>
            <person name="Martin F."/>
            <person name="Kauserud H."/>
        </authorList>
    </citation>
    <scope>NUCLEOTIDE SEQUENCE</scope>
    <source>
        <strain evidence="2">CBHHK173m</strain>
    </source>
</reference>
<evidence type="ECO:0000256" key="1">
    <source>
        <dbReference type="SAM" id="MobiDB-lite"/>
    </source>
</evidence>
<keyword evidence="3" id="KW-1185">Reference proteome</keyword>
<evidence type="ECO:0000313" key="3">
    <source>
        <dbReference type="Proteomes" id="UP001222325"/>
    </source>
</evidence>
<dbReference type="EMBL" id="JARJCN010000053">
    <property type="protein sequence ID" value="KAJ7080755.1"/>
    <property type="molecule type" value="Genomic_DNA"/>
</dbReference>